<dbReference type="PANTHER" id="PTHR30461:SF23">
    <property type="entry name" value="DNA RECOMBINASE-RELATED"/>
    <property type="match status" value="1"/>
</dbReference>
<evidence type="ECO:0000259" key="1">
    <source>
        <dbReference type="PROSITE" id="PS51736"/>
    </source>
</evidence>
<dbReference type="Pfam" id="PF00239">
    <property type="entry name" value="Resolvase"/>
    <property type="match status" value="1"/>
</dbReference>
<evidence type="ECO:0008006" key="5">
    <source>
        <dbReference type="Google" id="ProtNLM"/>
    </source>
</evidence>
<dbReference type="SUPFAM" id="SSF53041">
    <property type="entry name" value="Resolvase-like"/>
    <property type="match status" value="1"/>
</dbReference>
<feature type="domain" description="Recombinase" evidence="2">
    <location>
        <begin position="178"/>
        <end position="306"/>
    </location>
</feature>
<dbReference type="PANTHER" id="PTHR30461">
    <property type="entry name" value="DNA-INVERTASE FROM LAMBDOID PROPHAGE"/>
    <property type="match status" value="1"/>
</dbReference>
<name>W7UK71_RUMFL</name>
<evidence type="ECO:0000313" key="3">
    <source>
        <dbReference type="EMBL" id="EWM54173.1"/>
    </source>
</evidence>
<sequence length="491" mass="56995">MGSTKIKRILNQDISGTTKPKLRVCAYCRVSSKSEEQLTSYETQVAVYTEKISSEPDWEFAGIYADRGTSATMMARRKEFLRMLEDCEKGLIDCVICKSLSRFARNTLDALNCIKKLRDLGVRLILEKEGIDTDMISSEILLSVFAAFAQEESHSHSENVRWGKRKRLQNGEPLLIRCYGYRKNEANDNIEIVPREAEAVRLIFDLYEHGTSVPEITRILYEKGYTRPDGKDKVWDDSRIHYMIANEKYVGDIIAQKYYVKDYITHRSRRNNGALPSVYIKNHHEPIISRKQFERCNVILELKKSTTPLQYPFAEFIRCPYCGHVLRHRKLLIQNCYTHFCCEGEGACREFVIQSQEVEKAILKAYEMLDLEEVKRIVNSKNADRAENAELLLQVKEKHPSFSKIDYWWLDDLVERIDFGLHSHTASELKKGGIDDRTISIHWKCGSVTTLSSGVLRDSQDPRHKAELWDAYLLRYPSQFPKLVEEVRNNK</sequence>
<dbReference type="Pfam" id="PF07508">
    <property type="entry name" value="Recombinase"/>
    <property type="match status" value="1"/>
</dbReference>
<dbReference type="InterPro" id="IPR050639">
    <property type="entry name" value="SSR_resolvase"/>
</dbReference>
<protein>
    <recommendedName>
        <fullName evidence="5">Recombinase family protein</fullName>
    </recommendedName>
</protein>
<dbReference type="GO" id="GO:0000150">
    <property type="term" value="F:DNA strand exchange activity"/>
    <property type="evidence" value="ECO:0007669"/>
    <property type="project" value="InterPro"/>
</dbReference>
<dbReference type="GO" id="GO:0003677">
    <property type="term" value="F:DNA binding"/>
    <property type="evidence" value="ECO:0007669"/>
    <property type="project" value="InterPro"/>
</dbReference>
<dbReference type="CDD" id="cd00338">
    <property type="entry name" value="Ser_Recombinase"/>
    <property type="match status" value="1"/>
</dbReference>
<dbReference type="eggNOG" id="COG1961">
    <property type="taxonomic scope" value="Bacteria"/>
</dbReference>
<dbReference type="PROSITE" id="PS51737">
    <property type="entry name" value="RECOMBINASE_DNA_BIND"/>
    <property type="match status" value="1"/>
</dbReference>
<organism evidence="3 4">
    <name type="scientific">Ruminococcus flavefaciens 007c</name>
    <dbReference type="NCBI Taxonomy" id="1341157"/>
    <lineage>
        <taxon>Bacteria</taxon>
        <taxon>Bacillati</taxon>
        <taxon>Bacillota</taxon>
        <taxon>Clostridia</taxon>
        <taxon>Eubacteriales</taxon>
        <taxon>Oscillospiraceae</taxon>
        <taxon>Ruminococcus</taxon>
    </lineage>
</organism>
<evidence type="ECO:0000259" key="2">
    <source>
        <dbReference type="PROSITE" id="PS51737"/>
    </source>
</evidence>
<reference evidence="3 4" key="1">
    <citation type="journal article" date="2014" name="PLoS ONE">
        <title>Rumen cellulosomics: divergent fiber-degrading strategies revealed by comparative genome-wide analysis of six ruminococcal strains.</title>
        <authorList>
            <person name="Dassa B."/>
            <person name="Borovok I."/>
            <person name="Ruimy-Israeli V."/>
            <person name="Lamed R."/>
            <person name="Flint H.J."/>
            <person name="Duncan S.H."/>
            <person name="Henrissat B."/>
            <person name="Coutinho P."/>
            <person name="Morrison M."/>
            <person name="Mosoni P."/>
            <person name="Yeoman C.J."/>
            <person name="White B.A."/>
            <person name="Bayer E.A."/>
        </authorList>
    </citation>
    <scope>NUCLEOTIDE SEQUENCE [LARGE SCALE GENOMIC DNA]</scope>
    <source>
        <strain evidence="3 4">007c</strain>
    </source>
</reference>
<dbReference type="Gene3D" id="3.40.50.1390">
    <property type="entry name" value="Resolvase, N-terminal catalytic domain"/>
    <property type="match status" value="1"/>
</dbReference>
<dbReference type="AlphaFoldDB" id="W7UK71"/>
<evidence type="ECO:0000313" key="4">
    <source>
        <dbReference type="Proteomes" id="UP000019365"/>
    </source>
</evidence>
<dbReference type="Proteomes" id="UP000019365">
    <property type="component" value="Unassembled WGS sequence"/>
</dbReference>
<dbReference type="SMART" id="SM00857">
    <property type="entry name" value="Resolvase"/>
    <property type="match status" value="1"/>
</dbReference>
<dbReference type="Gene3D" id="3.90.1750.20">
    <property type="entry name" value="Putative Large Serine Recombinase, Chain B, Domain 2"/>
    <property type="match status" value="1"/>
</dbReference>
<gene>
    <name evidence="3" type="ORF">RF007C_02535</name>
</gene>
<dbReference type="EMBL" id="ATAX01000017">
    <property type="protein sequence ID" value="EWM54173.1"/>
    <property type="molecule type" value="Genomic_DNA"/>
</dbReference>
<accession>W7UK71</accession>
<dbReference type="InterPro" id="IPR006119">
    <property type="entry name" value="Resolv_N"/>
</dbReference>
<feature type="domain" description="Resolvase/invertase-type recombinase catalytic" evidence="1">
    <location>
        <begin position="23"/>
        <end position="171"/>
    </location>
</feature>
<dbReference type="InterPro" id="IPR038109">
    <property type="entry name" value="DNA_bind_recomb_sf"/>
</dbReference>
<dbReference type="PATRIC" id="fig|1341157.4.peg.1145"/>
<comment type="caution">
    <text evidence="3">The sequence shown here is derived from an EMBL/GenBank/DDBJ whole genome shotgun (WGS) entry which is preliminary data.</text>
</comment>
<keyword evidence="4" id="KW-1185">Reference proteome</keyword>
<dbReference type="InterPro" id="IPR036162">
    <property type="entry name" value="Resolvase-like_N_sf"/>
</dbReference>
<proteinExistence type="predicted"/>
<dbReference type="RefSeq" id="WP_051456538.1">
    <property type="nucleotide sequence ID" value="NZ_ATAX01000017.1"/>
</dbReference>
<dbReference type="PROSITE" id="PS51736">
    <property type="entry name" value="RECOMBINASES_3"/>
    <property type="match status" value="1"/>
</dbReference>
<dbReference type="OrthoDB" id="9769353at2"/>
<dbReference type="InterPro" id="IPR011109">
    <property type="entry name" value="DNA_bind_recombinase_dom"/>
</dbReference>